<reference evidence="3" key="1">
    <citation type="submission" date="2023-08" db="EMBL/GenBank/DDBJ databases">
        <authorList>
            <person name="Audoor S."/>
            <person name="Bilcke G."/>
        </authorList>
    </citation>
    <scope>NUCLEOTIDE SEQUENCE</scope>
</reference>
<accession>A0AAD2G9S5</accession>
<dbReference type="Gene3D" id="2.30.42.10">
    <property type="match status" value="2"/>
</dbReference>
<protein>
    <recommendedName>
        <fullName evidence="2">PDZ domain-containing protein</fullName>
    </recommendedName>
</protein>
<name>A0AAD2G9S5_9STRA</name>
<feature type="domain" description="PDZ" evidence="2">
    <location>
        <begin position="309"/>
        <end position="390"/>
    </location>
</feature>
<dbReference type="InterPro" id="IPR001478">
    <property type="entry name" value="PDZ"/>
</dbReference>
<proteinExistence type="predicted"/>
<keyword evidence="4" id="KW-1185">Reference proteome</keyword>
<sequence length="702" mass="75741">MSTSGAPKPSNAAITAAAHGVSSIITWVIQKKTPTSTIGLTFRSRNKRVVIDKVRGRASRKTDLVPGLRVLKVCGHDVTSASECVKYIHAAPTGGIFIVTEGKHRAATKKSKKEKAGISIQKWPNQNYVQIARVNPVGMFRDLQVGQVLFIINGNKINNVMQALRLLRKKRKLRIVTVDVRTAVDPFDLIGENDSGKDTEDTELGATEDDDAKDDDDSEEERAAVDAIDDDDDSAKFSNSDAGSTMSSSNWDGQSTGGSTAASQWSSVYGEEKGNPEEEEDGMLPTGFMDDMANALMPGEIQMVTTKVIASVIKPAKDVKFGIKFSLKFDQHYVEKIDKDGLFAHCNELSIGQRLVGVKGTNIRSASVEDALREAKITTGRITLETTDGDFGDTDEVANNLKERLIIHFEKPREKGRLGVGFQKKPDHEGIGIVGISKEGFLAELNILAVGDQVIGINGQPCPGSTEELVSQIVAAEGMFSLELSPVRRDVDFKVKKQERELKDLKRKEIEVLDPELGPVVIAAVEKPARDCKVGISLRKSLKIDSILIAAIADDGLLKDSNLRVGQKIVSINNTPCPTNTISAIKLIKGTPPGPLRLEACEVDWSATLAKNNPNPEGEPAAAAPAAPAAAPAAEAAKPEEPAKPAEEPKDEMQDMLDDFEAQLQNAYNDLNLDYDSADSSAVGDDQSFATGFASTYIEHGK</sequence>
<dbReference type="InterPro" id="IPR036034">
    <property type="entry name" value="PDZ_sf"/>
</dbReference>
<feature type="region of interest" description="Disordered" evidence="1">
    <location>
        <begin position="188"/>
        <end position="287"/>
    </location>
</feature>
<evidence type="ECO:0000313" key="3">
    <source>
        <dbReference type="EMBL" id="CAJ1966396.1"/>
    </source>
</evidence>
<dbReference type="AlphaFoldDB" id="A0AAD2G9S5"/>
<gene>
    <name evidence="3" type="ORF">CYCCA115_LOCUS21980</name>
</gene>
<feature type="compositionally biased region" description="Polar residues" evidence="1">
    <location>
        <begin position="243"/>
        <end position="267"/>
    </location>
</feature>
<dbReference type="SMART" id="SM00228">
    <property type="entry name" value="PDZ"/>
    <property type="match status" value="5"/>
</dbReference>
<feature type="compositionally biased region" description="Low complexity" evidence="1">
    <location>
        <begin position="610"/>
        <end position="636"/>
    </location>
</feature>
<evidence type="ECO:0000259" key="2">
    <source>
        <dbReference type="PROSITE" id="PS50106"/>
    </source>
</evidence>
<dbReference type="PROSITE" id="PS50106">
    <property type="entry name" value="PDZ"/>
    <property type="match status" value="2"/>
</dbReference>
<feature type="region of interest" description="Disordered" evidence="1">
    <location>
        <begin position="609"/>
        <end position="665"/>
    </location>
</feature>
<dbReference type="EMBL" id="CAKOGP040002280">
    <property type="protein sequence ID" value="CAJ1966396.1"/>
    <property type="molecule type" value="Genomic_DNA"/>
</dbReference>
<dbReference type="Proteomes" id="UP001295423">
    <property type="component" value="Unassembled WGS sequence"/>
</dbReference>
<comment type="caution">
    <text evidence="3">The sequence shown here is derived from an EMBL/GenBank/DDBJ whole genome shotgun (WGS) entry which is preliminary data.</text>
</comment>
<evidence type="ECO:0000256" key="1">
    <source>
        <dbReference type="SAM" id="MobiDB-lite"/>
    </source>
</evidence>
<dbReference type="Pfam" id="PF00595">
    <property type="entry name" value="PDZ"/>
    <property type="match status" value="1"/>
</dbReference>
<feature type="compositionally biased region" description="Basic and acidic residues" evidence="1">
    <location>
        <begin position="637"/>
        <end position="653"/>
    </location>
</feature>
<feature type="domain" description="PDZ" evidence="2">
    <location>
        <begin position="406"/>
        <end position="488"/>
    </location>
</feature>
<dbReference type="SUPFAM" id="SSF50156">
    <property type="entry name" value="PDZ domain-like"/>
    <property type="match status" value="4"/>
</dbReference>
<organism evidence="3 4">
    <name type="scientific">Cylindrotheca closterium</name>
    <dbReference type="NCBI Taxonomy" id="2856"/>
    <lineage>
        <taxon>Eukaryota</taxon>
        <taxon>Sar</taxon>
        <taxon>Stramenopiles</taxon>
        <taxon>Ochrophyta</taxon>
        <taxon>Bacillariophyta</taxon>
        <taxon>Bacillariophyceae</taxon>
        <taxon>Bacillariophycidae</taxon>
        <taxon>Bacillariales</taxon>
        <taxon>Bacillariaceae</taxon>
        <taxon>Cylindrotheca</taxon>
    </lineage>
</organism>
<feature type="compositionally biased region" description="Acidic residues" evidence="1">
    <location>
        <begin position="200"/>
        <end position="220"/>
    </location>
</feature>
<evidence type="ECO:0000313" key="4">
    <source>
        <dbReference type="Proteomes" id="UP001295423"/>
    </source>
</evidence>